<feature type="compositionally biased region" description="Pro residues" evidence="2">
    <location>
        <begin position="708"/>
        <end position="719"/>
    </location>
</feature>
<dbReference type="Proteomes" id="UP001318040">
    <property type="component" value="Chromosome 32"/>
</dbReference>
<feature type="compositionally biased region" description="Low complexity" evidence="2">
    <location>
        <begin position="810"/>
        <end position="825"/>
    </location>
</feature>
<evidence type="ECO:0000256" key="2">
    <source>
        <dbReference type="SAM" id="MobiDB-lite"/>
    </source>
</evidence>
<dbReference type="GO" id="GO:0036010">
    <property type="term" value="P:protein localization to endosome"/>
    <property type="evidence" value="ECO:0007669"/>
    <property type="project" value="TreeGrafter"/>
</dbReference>
<evidence type="ECO:0000313" key="5">
    <source>
        <dbReference type="RefSeq" id="XP_032820528.1"/>
    </source>
</evidence>
<dbReference type="KEGG" id="pmrn:116948187"/>
<feature type="region of interest" description="Disordered" evidence="2">
    <location>
        <begin position="1294"/>
        <end position="1344"/>
    </location>
</feature>
<accession>A0AAJ7TM56</accession>
<dbReference type="GO" id="GO:0005769">
    <property type="term" value="C:early endosome"/>
    <property type="evidence" value="ECO:0007669"/>
    <property type="project" value="TreeGrafter"/>
</dbReference>
<feature type="compositionally biased region" description="Polar residues" evidence="2">
    <location>
        <begin position="573"/>
        <end position="582"/>
    </location>
</feature>
<dbReference type="GO" id="GO:1905394">
    <property type="term" value="F:retromer complex binding"/>
    <property type="evidence" value="ECO:0007669"/>
    <property type="project" value="TreeGrafter"/>
</dbReference>
<feature type="compositionally biased region" description="Gly residues" evidence="2">
    <location>
        <begin position="782"/>
        <end position="792"/>
    </location>
</feature>
<feature type="region of interest" description="Disordered" evidence="2">
    <location>
        <begin position="1428"/>
        <end position="1461"/>
    </location>
</feature>
<dbReference type="PANTHER" id="PTHR21669:SF1">
    <property type="entry name" value="WASH COMPLEX SUBUNIT 2"/>
    <property type="match status" value="1"/>
</dbReference>
<feature type="compositionally biased region" description="Acidic residues" evidence="2">
    <location>
        <begin position="502"/>
        <end position="512"/>
    </location>
</feature>
<sequence>MMSSAGKVMNGPGPGPSEMMAAAPGVADGVVPVWERPWTLAEMRGGSNSWSLASDASLLLYMQEFSQQLIARTHEMEREMERLLGQARGTDCRLRNTFNDFLSLAHTQFIENRVYDEEVEEVPTKTEPAEKPDQAKREAELIPRIRQAVQLGLHVLDGAFETLDAKGGAADSDSEEDEAVYHVEPILEPKDPYLDRPLPHIIGSQQFLSSDDVGLADISSDEEAADSDRESASDAESDEGLPNGNPSEGTTESDEESEGDKRSFASRRPENGDPSYDGEESEPDIFGHSDEEEPERRAGAASRPPRPTVLFPDDRTSKLPRRKMSVDSEDRSSNASGESAARRRHPERTPGRRDMMAAPEDEDEESPFASTRGMFSGGRGLFDDDEEGGGLFDEEVRNEEKTVPVPAETKKDRTLTKSGKKIPAGAVSLFPGEGIFVPPKPQPVAQEVPKVVQSQPEKKPASTLFSDDEEGDLFAGIGGAGKQTKAAAAEAPRTKPSQGLFADEDVDTDGDDGGGLFGFKPPSTKTLPSRTDTAKVSPAPSQQSKPSTQPLKPKVTSSLFDDDDDESDLFSAAPTQKPSNEGTKPKATAGLFSDDEDLWDSASKPRAKVEKPQALAAGTSPAAPVAPKAPSQAAAEPASPAMAAAKPPAAKPRAGTGLFDDDDEGDDDLFSVAAPKPASKPGRASLLFEDNADDSEGGPALFAASQPPAAPEAARPPAPSHTKTKGQPLEAHWEEDEDRLPPPLTSSVPKPGTAKPKVLSLFDSDDEDGNDRGADGGHGDFVDGGAGRGRLFGAGVKKPQPAPRVNTADGAGAKQPPATKAAKPGVFDDEEFLFSRSREQEGEPDVDLFTKSGKNPSELPTPSLPPSKSKPPSTAIGKLQASLAIDPAKLLPDGPKPKPRPPLTSSHQPANQEAAGAVSVKSSPGSGPEEATIGFERPAQADTLHSLGKNRAKVGGNRRPPTRTGRRLSSEKSDEPDGPSTSTSPSLSLSPSEDKDARSRPSPLIAGPAFSPPPAVPADVPSPLQGVASMPSQSVKPGQGPSAESWTPAKAGANAVSAVALDEGLKKPAASKPPKSLDMFLSDEDDELFGGSKARKPAVITAQQTKSTTGSRPVLSDDDDLFAPLSKPSKAGAEEEGPSALFGSSAKVVGGAKALGIGSDDPFDFDDLFGDAPKASRVLAVQQQPKVAQSPQPTAATATTTSTTAAEPHSKSAADALDALFQDSVKNAAVQKKAALLDDEDDDDLFAGLTKPKSVQPGAKISDPAESSHPPREEPEDKIAVVPEFESQSYGTVLFGGARGSEDDSQRKDLTFSESDDDDGLFGASTKKVSEARPKSGSKASATGIAQDDIFGGVAKAKPKSHTPKNVFLDDDDDADIFGDIFPGPGSKTKKAAASGEGTHRPSSNLAKPASASVFDADFDDIFVVESSAVSKKTTPSRPAEPKKDKVDTIFTDPLNALGGP</sequence>
<dbReference type="GO" id="GO:0042147">
    <property type="term" value="P:retrograde transport, endosome to Golgi"/>
    <property type="evidence" value="ECO:0007669"/>
    <property type="project" value="TreeGrafter"/>
</dbReference>
<proteinExistence type="predicted"/>
<feature type="compositionally biased region" description="Low complexity" evidence="2">
    <location>
        <begin position="1188"/>
        <end position="1206"/>
    </location>
</feature>
<name>A0AAJ7TM56_PETMA</name>
<dbReference type="GO" id="GO:1901981">
    <property type="term" value="F:phosphatidylinositol phosphate binding"/>
    <property type="evidence" value="ECO:0007669"/>
    <property type="project" value="TreeGrafter"/>
</dbReference>
<dbReference type="RefSeq" id="XP_032820528.1">
    <property type="nucleotide sequence ID" value="XM_032964637.1"/>
</dbReference>
<dbReference type="PANTHER" id="PTHR21669">
    <property type="entry name" value="CAPZ-INTERACTING PROTEIN AND RELATED PROTEINS"/>
    <property type="match status" value="1"/>
</dbReference>
<feature type="region of interest" description="Disordered" evidence="2">
    <location>
        <begin position="1241"/>
        <end position="1278"/>
    </location>
</feature>
<evidence type="ECO:0000256" key="1">
    <source>
        <dbReference type="ARBA" id="ARBA00022553"/>
    </source>
</evidence>
<feature type="compositionally biased region" description="Acidic residues" evidence="2">
    <location>
        <begin position="659"/>
        <end position="669"/>
    </location>
</feature>
<feature type="compositionally biased region" description="Acidic residues" evidence="2">
    <location>
        <begin position="383"/>
        <end position="393"/>
    </location>
</feature>
<feature type="region of interest" description="Disordered" evidence="2">
    <location>
        <begin position="438"/>
        <end position="1050"/>
    </location>
</feature>
<organism evidence="4 5">
    <name type="scientific">Petromyzon marinus</name>
    <name type="common">Sea lamprey</name>
    <dbReference type="NCBI Taxonomy" id="7757"/>
    <lineage>
        <taxon>Eukaryota</taxon>
        <taxon>Metazoa</taxon>
        <taxon>Chordata</taxon>
        <taxon>Craniata</taxon>
        <taxon>Vertebrata</taxon>
        <taxon>Cyclostomata</taxon>
        <taxon>Hyperoartia</taxon>
        <taxon>Petromyzontiformes</taxon>
        <taxon>Petromyzontidae</taxon>
        <taxon>Petromyzon</taxon>
    </lineage>
</organism>
<feature type="compositionally biased region" description="Low complexity" evidence="2">
    <location>
        <begin position="482"/>
        <end position="491"/>
    </location>
</feature>
<feature type="compositionally biased region" description="Basic and acidic residues" evidence="2">
    <location>
        <begin position="394"/>
        <end position="415"/>
    </location>
</feature>
<dbReference type="Pfam" id="PF15255">
    <property type="entry name" value="CAP-ZIP_m"/>
    <property type="match status" value="1"/>
</dbReference>
<feature type="region of interest" description="Disordered" evidence="2">
    <location>
        <begin position="1180"/>
        <end position="1211"/>
    </location>
</feature>
<evidence type="ECO:0000313" key="4">
    <source>
        <dbReference type="Proteomes" id="UP001318040"/>
    </source>
</evidence>
<evidence type="ECO:0000259" key="3">
    <source>
        <dbReference type="Pfam" id="PF15255"/>
    </source>
</evidence>
<dbReference type="InterPro" id="IPR029341">
    <property type="entry name" value="FAM21/CAPZIP"/>
</dbReference>
<feature type="region of interest" description="Disordered" evidence="2">
    <location>
        <begin position="1379"/>
        <end position="1408"/>
    </location>
</feature>
<feature type="compositionally biased region" description="Polar residues" evidence="2">
    <location>
        <begin position="1428"/>
        <end position="1437"/>
    </location>
</feature>
<dbReference type="GO" id="GO:0005829">
    <property type="term" value="C:cytosol"/>
    <property type="evidence" value="ECO:0007669"/>
    <property type="project" value="GOC"/>
</dbReference>
<feature type="compositionally biased region" description="Polar residues" evidence="2">
    <location>
        <begin position="1101"/>
        <end position="1111"/>
    </location>
</feature>
<protein>
    <submittedName>
        <fullName evidence="5">WASH complex subunit 2A-like isoform X1</fullName>
    </submittedName>
</protein>
<dbReference type="GO" id="GO:0071203">
    <property type="term" value="C:WASH complex"/>
    <property type="evidence" value="ECO:0007669"/>
    <property type="project" value="TreeGrafter"/>
</dbReference>
<gene>
    <name evidence="5" type="primary">LOC116948187</name>
</gene>
<keyword evidence="1" id="KW-0597">Phosphoprotein</keyword>
<feature type="compositionally biased region" description="Basic and acidic residues" evidence="2">
    <location>
        <begin position="1300"/>
        <end position="1311"/>
    </location>
</feature>
<feature type="domain" description="FAM21/CAPZIP" evidence="3">
    <location>
        <begin position="866"/>
        <end position="991"/>
    </location>
</feature>
<feature type="region of interest" description="Disordered" evidence="2">
    <location>
        <begin position="1065"/>
        <end position="1139"/>
    </location>
</feature>
<keyword evidence="4" id="KW-1185">Reference proteome</keyword>
<reference evidence="5" key="1">
    <citation type="submission" date="2025-08" db="UniProtKB">
        <authorList>
            <consortium name="RefSeq"/>
        </authorList>
    </citation>
    <scope>IDENTIFICATION</scope>
    <source>
        <tissue evidence="5">Sperm</tissue>
    </source>
</reference>
<feature type="compositionally biased region" description="Low complexity" evidence="2">
    <location>
        <begin position="1067"/>
        <end position="1076"/>
    </location>
</feature>
<feature type="region of interest" description="Disordered" evidence="2">
    <location>
        <begin position="221"/>
        <end position="419"/>
    </location>
</feature>
<feature type="compositionally biased region" description="Polar residues" evidence="2">
    <location>
        <begin position="539"/>
        <end position="550"/>
    </location>
</feature>
<feature type="compositionally biased region" description="Basic and acidic residues" evidence="2">
    <location>
        <begin position="770"/>
        <end position="781"/>
    </location>
</feature>
<feature type="compositionally biased region" description="Basic and acidic residues" evidence="2">
    <location>
        <begin position="259"/>
        <end position="271"/>
    </location>
</feature>
<feature type="compositionally biased region" description="Low complexity" evidence="2">
    <location>
        <begin position="979"/>
        <end position="991"/>
    </location>
</feature>
<feature type="compositionally biased region" description="Basic and acidic residues" evidence="2">
    <location>
        <begin position="285"/>
        <end position="298"/>
    </location>
</feature>
<feature type="compositionally biased region" description="Basic and acidic residues" evidence="2">
    <location>
        <begin position="1269"/>
        <end position="1278"/>
    </location>
</feature>
<feature type="compositionally biased region" description="Low complexity" evidence="2">
    <location>
        <begin position="620"/>
        <end position="658"/>
    </location>
</feature>